<dbReference type="InterPro" id="IPR001719">
    <property type="entry name" value="AP_endonuc_2"/>
</dbReference>
<sequence length="478" mass="54122">MDNHRVRTLIPFLNYSELRKNGLLPKQALFTKIQRGGIFPSLAGKIGYSDFGLFMEVIIRQVITLEKLTVEDAISTAKDGISHEYQRYFKRDDYVSVGKMIREYFTLKDTIFEPEWKSGEIAGHPDIVTKKYVYDIKTTGRFNAMRSETILQVLSYYCIAQKIGGNEICNIGLILPAQRLVLTSNLEGWNWEPFYDELCKCIQHKYHQSALYLSDIDCFITFQMMQQQYVGGHVEKKDLVALTTTNFPLQFFVAGRASGNVTVKKSFKINLKNALQYSQSKVFIHAPYVFNLSKPYGNSRRVEDTLEPWVCVKLTELLEFGNECNLQGIVVHCGKLGGLKQTDAVASMYASVHRIAKYASVECPLLIETSSGQGGEILCSPTELASFYSSLLPKIQKRTKICIDTCHVFAAGYDPMEFISVLEEENVPVGLVHYNDSKHPKGAMKDRHASIGQGYIGIDPLFKVLTWAIERNISCVRE</sequence>
<evidence type="ECO:0000256" key="4">
    <source>
        <dbReference type="ARBA" id="ARBA00022763"/>
    </source>
</evidence>
<organism evidence="9">
    <name type="scientific">Marseillevirus LCMAC102</name>
    <dbReference type="NCBI Taxonomy" id="2506603"/>
    <lineage>
        <taxon>Viruses</taxon>
        <taxon>Varidnaviria</taxon>
        <taxon>Bamfordvirae</taxon>
        <taxon>Nucleocytoviricota</taxon>
        <taxon>Megaviricetes</taxon>
        <taxon>Pimascovirales</taxon>
        <taxon>Pimascovirales incertae sedis</taxon>
        <taxon>Marseilleviridae</taxon>
    </lineage>
</organism>
<dbReference type="Gene3D" id="3.20.20.150">
    <property type="entry name" value="Divalent-metal-dependent TIM barrel enzymes"/>
    <property type="match status" value="1"/>
</dbReference>
<dbReference type="GO" id="GO:0006284">
    <property type="term" value="P:base-excision repair"/>
    <property type="evidence" value="ECO:0007669"/>
    <property type="project" value="TreeGrafter"/>
</dbReference>
<dbReference type="InterPro" id="IPR018246">
    <property type="entry name" value="AP_endonuc_F2_Zn_BS"/>
</dbReference>
<gene>
    <name evidence="9" type="ORF">LCMAC102_00090</name>
</gene>
<dbReference type="GO" id="GO:0008270">
    <property type="term" value="F:zinc ion binding"/>
    <property type="evidence" value="ECO:0007669"/>
    <property type="project" value="InterPro"/>
</dbReference>
<keyword evidence="5" id="KW-0378">Hydrolase</keyword>
<protein>
    <submittedName>
        <fullName evidence="9">AP (Apurinic) endonuclease family 2</fullName>
    </submittedName>
</protein>
<dbReference type="SMART" id="SM00518">
    <property type="entry name" value="AP2Ec"/>
    <property type="match status" value="1"/>
</dbReference>
<feature type="domain" description="Xylose isomerase-like TIM barrel" evidence="8">
    <location>
        <begin position="271"/>
        <end position="465"/>
    </location>
</feature>
<dbReference type="InterPro" id="IPR013022">
    <property type="entry name" value="Xyl_isomerase-like_TIM-brl"/>
</dbReference>
<evidence type="ECO:0000313" key="9">
    <source>
        <dbReference type="EMBL" id="QBK86215.1"/>
    </source>
</evidence>
<dbReference type="GO" id="GO:0008081">
    <property type="term" value="F:phosphoric diester hydrolase activity"/>
    <property type="evidence" value="ECO:0007669"/>
    <property type="project" value="TreeGrafter"/>
</dbReference>
<dbReference type="PANTHER" id="PTHR21445:SF0">
    <property type="entry name" value="APURINIC-APYRIMIDINIC ENDONUCLEASE"/>
    <property type="match status" value="1"/>
</dbReference>
<evidence type="ECO:0000256" key="2">
    <source>
        <dbReference type="ARBA" id="ARBA00005340"/>
    </source>
</evidence>
<comment type="cofactor">
    <cofactor evidence="1">
        <name>Zn(2+)</name>
        <dbReference type="ChEBI" id="CHEBI:29105"/>
    </cofactor>
</comment>
<dbReference type="PANTHER" id="PTHR21445">
    <property type="entry name" value="ENDONUCLEASE IV ENDODEOXYRIBONUCLEASE IV"/>
    <property type="match status" value="1"/>
</dbReference>
<keyword evidence="3" id="KW-0479">Metal-binding</keyword>
<dbReference type="PROSITE" id="PS00731">
    <property type="entry name" value="AP_NUCLEASE_F2_3"/>
    <property type="match status" value="1"/>
</dbReference>
<evidence type="ECO:0000256" key="5">
    <source>
        <dbReference type="ARBA" id="ARBA00022801"/>
    </source>
</evidence>
<keyword evidence="6" id="KW-0862">Zinc</keyword>
<keyword evidence="7" id="KW-0234">DNA repair</keyword>
<comment type="similarity">
    <text evidence="2">Belongs to the AP endonuclease 2 family.</text>
</comment>
<evidence type="ECO:0000256" key="3">
    <source>
        <dbReference type="ARBA" id="ARBA00022723"/>
    </source>
</evidence>
<dbReference type="PROSITE" id="PS51432">
    <property type="entry name" value="AP_NUCLEASE_F2_4"/>
    <property type="match status" value="1"/>
</dbReference>
<dbReference type="Pfam" id="PF01261">
    <property type="entry name" value="AP_endonuc_2"/>
    <property type="match status" value="1"/>
</dbReference>
<name>A0A481YTW7_9VIRU</name>
<proteinExistence type="inferred from homology"/>
<accession>A0A481YTW7</accession>
<dbReference type="SUPFAM" id="SSF51658">
    <property type="entry name" value="Xylose isomerase-like"/>
    <property type="match status" value="1"/>
</dbReference>
<dbReference type="GO" id="GO:0003677">
    <property type="term" value="F:DNA binding"/>
    <property type="evidence" value="ECO:0007669"/>
    <property type="project" value="InterPro"/>
</dbReference>
<keyword evidence="9" id="KW-0255">Endonuclease</keyword>
<dbReference type="InterPro" id="IPR036237">
    <property type="entry name" value="Xyl_isomerase-like_sf"/>
</dbReference>
<evidence type="ECO:0000256" key="6">
    <source>
        <dbReference type="ARBA" id="ARBA00022833"/>
    </source>
</evidence>
<evidence type="ECO:0000256" key="1">
    <source>
        <dbReference type="ARBA" id="ARBA00001947"/>
    </source>
</evidence>
<dbReference type="EMBL" id="MK500334">
    <property type="protein sequence ID" value="QBK86215.1"/>
    <property type="molecule type" value="Genomic_DNA"/>
</dbReference>
<keyword evidence="9" id="KW-0540">Nuclease</keyword>
<reference evidence="9" key="1">
    <citation type="journal article" date="2019" name="MBio">
        <title>Virus Genomes from Deep Sea Sediments Expand the Ocean Megavirome and Support Independent Origins of Viral Gigantism.</title>
        <authorList>
            <person name="Backstrom D."/>
            <person name="Yutin N."/>
            <person name="Jorgensen S.L."/>
            <person name="Dharamshi J."/>
            <person name="Homa F."/>
            <person name="Zaremba-Niedwiedzka K."/>
            <person name="Spang A."/>
            <person name="Wolf Y.I."/>
            <person name="Koonin E.V."/>
            <person name="Ettema T.J."/>
        </authorList>
    </citation>
    <scope>NUCLEOTIDE SEQUENCE</scope>
</reference>
<evidence type="ECO:0000259" key="8">
    <source>
        <dbReference type="Pfam" id="PF01261"/>
    </source>
</evidence>
<evidence type="ECO:0000256" key="7">
    <source>
        <dbReference type="ARBA" id="ARBA00023204"/>
    </source>
</evidence>
<dbReference type="GO" id="GO:0003906">
    <property type="term" value="F:DNA-(apurinic or apyrimidinic site) endonuclease activity"/>
    <property type="evidence" value="ECO:0007669"/>
    <property type="project" value="TreeGrafter"/>
</dbReference>
<keyword evidence="4" id="KW-0227">DNA damage</keyword>